<dbReference type="InterPro" id="IPR001650">
    <property type="entry name" value="Helicase_C-like"/>
</dbReference>
<evidence type="ECO:0000256" key="1">
    <source>
        <dbReference type="SAM" id="MobiDB-lite"/>
    </source>
</evidence>
<feature type="compositionally biased region" description="Basic residues" evidence="1">
    <location>
        <begin position="227"/>
        <end position="238"/>
    </location>
</feature>
<evidence type="ECO:0000256" key="2">
    <source>
        <dbReference type="SAM" id="Phobius"/>
    </source>
</evidence>
<dbReference type="SUPFAM" id="SSF52540">
    <property type="entry name" value="P-loop containing nucleoside triphosphate hydrolases"/>
    <property type="match status" value="1"/>
</dbReference>
<feature type="compositionally biased region" description="Basic and acidic residues" evidence="1">
    <location>
        <begin position="275"/>
        <end position="285"/>
    </location>
</feature>
<protein>
    <recommendedName>
        <fullName evidence="3">Helicase C-terminal domain-containing protein</fullName>
    </recommendedName>
</protein>
<feature type="domain" description="Helicase C-terminal" evidence="3">
    <location>
        <begin position="70"/>
        <end position="225"/>
    </location>
</feature>
<evidence type="ECO:0000313" key="4">
    <source>
        <dbReference type="EMBL" id="CAD9825497.1"/>
    </source>
</evidence>
<dbReference type="AlphaFoldDB" id="A0A7S2UNU5"/>
<organism evidence="4">
    <name type="scientific">Attheya septentrionalis</name>
    <dbReference type="NCBI Taxonomy" id="420275"/>
    <lineage>
        <taxon>Eukaryota</taxon>
        <taxon>Sar</taxon>
        <taxon>Stramenopiles</taxon>
        <taxon>Ochrophyta</taxon>
        <taxon>Bacillariophyta</taxon>
        <taxon>Coscinodiscophyceae</taxon>
        <taxon>Chaetocerotophycidae</taxon>
        <taxon>Chaetocerotales</taxon>
        <taxon>Attheyaceae</taxon>
        <taxon>Attheya</taxon>
    </lineage>
</organism>
<feature type="region of interest" description="Disordered" evidence="1">
    <location>
        <begin position="227"/>
        <end position="291"/>
    </location>
</feature>
<feature type="transmembrane region" description="Helical" evidence="2">
    <location>
        <begin position="6"/>
        <end position="32"/>
    </location>
</feature>
<feature type="compositionally biased region" description="Polar residues" evidence="1">
    <location>
        <begin position="251"/>
        <end position="262"/>
    </location>
</feature>
<evidence type="ECO:0000259" key="3">
    <source>
        <dbReference type="PROSITE" id="PS51194"/>
    </source>
</evidence>
<dbReference type="CDD" id="cd18787">
    <property type="entry name" value="SF2_C_DEAD"/>
    <property type="match status" value="1"/>
</dbReference>
<keyword evidence="2" id="KW-0472">Membrane</keyword>
<reference evidence="4" key="1">
    <citation type="submission" date="2021-01" db="EMBL/GenBank/DDBJ databases">
        <authorList>
            <person name="Corre E."/>
            <person name="Pelletier E."/>
            <person name="Niang G."/>
            <person name="Scheremetjew M."/>
            <person name="Finn R."/>
            <person name="Kale V."/>
            <person name="Holt S."/>
            <person name="Cochrane G."/>
            <person name="Meng A."/>
            <person name="Brown T."/>
            <person name="Cohen L."/>
        </authorList>
    </citation>
    <scope>NUCLEOTIDE SEQUENCE</scope>
    <source>
        <strain evidence="4">CCMP2084</strain>
    </source>
</reference>
<dbReference type="PANTHER" id="PTHR47958">
    <property type="entry name" value="ATP-DEPENDENT RNA HELICASE DBP3"/>
    <property type="match status" value="1"/>
</dbReference>
<dbReference type="Gene3D" id="3.40.50.300">
    <property type="entry name" value="P-loop containing nucleotide triphosphate hydrolases"/>
    <property type="match status" value="1"/>
</dbReference>
<keyword evidence="2" id="KW-0812">Transmembrane</keyword>
<dbReference type="InterPro" id="IPR027417">
    <property type="entry name" value="P-loop_NTPase"/>
</dbReference>
<gene>
    <name evidence="4" type="ORF">ASEP1449_LOCUS17331</name>
</gene>
<dbReference type="Pfam" id="PF00271">
    <property type="entry name" value="Helicase_C"/>
    <property type="match status" value="1"/>
</dbReference>
<dbReference type="SMART" id="SM00490">
    <property type="entry name" value="HELICc"/>
    <property type="match status" value="1"/>
</dbReference>
<sequence>MLHVYYRMICMSSFLFCVPISVFVCIISRLLYFYSLRRIAVGKTGTASEHVTQHVLVLPSYHAKKQWMMEMLPTLAGLGRMIVFVASRADCDEICKSMQASPAIGGKGLAVSSIHGDKDQRDRNAALSALKKGKLAALVATDVASRGLDVPDIQTVVNFDAAKNLDSHVHRIGRAGRLQVGSDAGQQKGVAYTLLTPKNADFANTLVDAFYREGREVTDELLTLARKSKQHGGQRPKWNKTGLGFRDDDASGSSSSHNTAAINSGHYGPSAGSNRDGRQPFESHTKKSRWK</sequence>
<dbReference type="PROSITE" id="PS51194">
    <property type="entry name" value="HELICASE_CTER"/>
    <property type="match status" value="1"/>
</dbReference>
<name>A0A7S2UNU5_9STRA</name>
<keyword evidence="2" id="KW-1133">Transmembrane helix</keyword>
<accession>A0A7S2UNU5</accession>
<proteinExistence type="predicted"/>
<dbReference type="EMBL" id="HBHQ01025651">
    <property type="protein sequence ID" value="CAD9825497.1"/>
    <property type="molecule type" value="Transcribed_RNA"/>
</dbReference>